<keyword evidence="3" id="KW-1003">Cell membrane</keyword>
<feature type="domain" description="Major facilitator superfamily (MFS) profile" evidence="8">
    <location>
        <begin position="12"/>
        <end position="393"/>
    </location>
</feature>
<evidence type="ECO:0000256" key="4">
    <source>
        <dbReference type="ARBA" id="ARBA00022692"/>
    </source>
</evidence>
<organism evidence="9 10">
    <name type="scientific">Leucobacter iarius</name>
    <dbReference type="NCBI Taxonomy" id="333963"/>
    <lineage>
        <taxon>Bacteria</taxon>
        <taxon>Bacillati</taxon>
        <taxon>Actinomycetota</taxon>
        <taxon>Actinomycetes</taxon>
        <taxon>Micrococcales</taxon>
        <taxon>Microbacteriaceae</taxon>
        <taxon>Leucobacter</taxon>
    </lineage>
</organism>
<evidence type="ECO:0000313" key="10">
    <source>
        <dbReference type="Proteomes" id="UP001500851"/>
    </source>
</evidence>
<dbReference type="Proteomes" id="UP001500851">
    <property type="component" value="Unassembled WGS sequence"/>
</dbReference>
<feature type="transmembrane region" description="Helical" evidence="7">
    <location>
        <begin position="79"/>
        <end position="97"/>
    </location>
</feature>
<dbReference type="Pfam" id="PF05977">
    <property type="entry name" value="MFS_3"/>
    <property type="match status" value="1"/>
</dbReference>
<reference evidence="10" key="1">
    <citation type="journal article" date="2019" name="Int. J. Syst. Evol. Microbiol.">
        <title>The Global Catalogue of Microorganisms (GCM) 10K type strain sequencing project: providing services to taxonomists for standard genome sequencing and annotation.</title>
        <authorList>
            <consortium name="The Broad Institute Genomics Platform"/>
            <consortium name="The Broad Institute Genome Sequencing Center for Infectious Disease"/>
            <person name="Wu L."/>
            <person name="Ma J."/>
        </authorList>
    </citation>
    <scope>NUCLEOTIDE SEQUENCE [LARGE SCALE GENOMIC DNA]</scope>
    <source>
        <strain evidence="10">JCM 14736</strain>
    </source>
</reference>
<comment type="subcellular location">
    <subcellularLocation>
        <location evidence="1">Cell membrane</location>
        <topology evidence="1">Multi-pass membrane protein</topology>
    </subcellularLocation>
</comment>
<dbReference type="Pfam" id="PF07690">
    <property type="entry name" value="MFS_1"/>
    <property type="match status" value="1"/>
</dbReference>
<accession>A0ABP4XS42</accession>
<feature type="transmembrane region" description="Helical" evidence="7">
    <location>
        <begin position="12"/>
        <end position="31"/>
    </location>
</feature>
<feature type="transmembrane region" description="Helical" evidence="7">
    <location>
        <begin position="280"/>
        <end position="296"/>
    </location>
</feature>
<evidence type="ECO:0000256" key="7">
    <source>
        <dbReference type="SAM" id="Phobius"/>
    </source>
</evidence>
<dbReference type="EMBL" id="BAAAOB010000001">
    <property type="protein sequence ID" value="GAA1789513.1"/>
    <property type="molecule type" value="Genomic_DNA"/>
</dbReference>
<evidence type="ECO:0000256" key="5">
    <source>
        <dbReference type="ARBA" id="ARBA00022989"/>
    </source>
</evidence>
<keyword evidence="10" id="KW-1185">Reference proteome</keyword>
<evidence type="ECO:0000256" key="3">
    <source>
        <dbReference type="ARBA" id="ARBA00022475"/>
    </source>
</evidence>
<dbReference type="InterPro" id="IPR036259">
    <property type="entry name" value="MFS_trans_sf"/>
</dbReference>
<gene>
    <name evidence="9" type="ORF">GCM10009768_18200</name>
</gene>
<evidence type="ECO:0000313" key="9">
    <source>
        <dbReference type="EMBL" id="GAA1789513.1"/>
    </source>
</evidence>
<feature type="transmembrane region" description="Helical" evidence="7">
    <location>
        <begin position="250"/>
        <end position="268"/>
    </location>
</feature>
<evidence type="ECO:0000256" key="1">
    <source>
        <dbReference type="ARBA" id="ARBA00004651"/>
    </source>
</evidence>
<keyword evidence="4 7" id="KW-0812">Transmembrane</keyword>
<keyword evidence="6 7" id="KW-0472">Membrane</keyword>
<dbReference type="InterPro" id="IPR001958">
    <property type="entry name" value="Tet-R_TetA/multi-R_MdtG-like"/>
</dbReference>
<dbReference type="PROSITE" id="PS50850">
    <property type="entry name" value="MFS"/>
    <property type="match status" value="1"/>
</dbReference>
<dbReference type="InterPro" id="IPR020846">
    <property type="entry name" value="MFS_dom"/>
</dbReference>
<feature type="transmembrane region" description="Helical" evidence="7">
    <location>
        <begin position="340"/>
        <end position="361"/>
    </location>
</feature>
<dbReference type="InterPro" id="IPR010290">
    <property type="entry name" value="TM_effector"/>
</dbReference>
<feature type="transmembrane region" description="Helical" evidence="7">
    <location>
        <begin position="167"/>
        <end position="185"/>
    </location>
</feature>
<feature type="transmembrane region" description="Helical" evidence="7">
    <location>
        <begin position="137"/>
        <end position="161"/>
    </location>
</feature>
<feature type="transmembrane region" description="Helical" evidence="7">
    <location>
        <begin position="103"/>
        <end position="125"/>
    </location>
</feature>
<dbReference type="PANTHER" id="PTHR23506">
    <property type="entry name" value="GH10249P"/>
    <property type="match status" value="1"/>
</dbReference>
<proteinExistence type="predicted"/>
<dbReference type="RefSeq" id="WP_344031561.1">
    <property type="nucleotide sequence ID" value="NZ_BAAAOB010000001.1"/>
</dbReference>
<evidence type="ECO:0000256" key="2">
    <source>
        <dbReference type="ARBA" id="ARBA00022448"/>
    </source>
</evidence>
<evidence type="ECO:0000256" key="6">
    <source>
        <dbReference type="ARBA" id="ARBA00023136"/>
    </source>
</evidence>
<protein>
    <submittedName>
        <fullName evidence="9">MFS transporter</fullName>
    </submittedName>
</protein>
<dbReference type="Gene3D" id="1.20.1250.20">
    <property type="entry name" value="MFS general substrate transporter like domains"/>
    <property type="match status" value="2"/>
</dbReference>
<dbReference type="PRINTS" id="PR01035">
    <property type="entry name" value="TCRTETA"/>
</dbReference>
<dbReference type="InterPro" id="IPR011701">
    <property type="entry name" value="MFS"/>
</dbReference>
<keyword evidence="2" id="KW-0813">Transport</keyword>
<feature type="transmembrane region" description="Helical" evidence="7">
    <location>
        <begin position="302"/>
        <end position="319"/>
    </location>
</feature>
<feature type="transmembrane region" description="Helical" evidence="7">
    <location>
        <begin position="367"/>
        <end position="387"/>
    </location>
</feature>
<comment type="caution">
    <text evidence="9">The sequence shown here is derived from an EMBL/GenBank/DDBJ whole genome shotgun (WGS) entry which is preliminary data.</text>
</comment>
<keyword evidence="5 7" id="KW-1133">Transmembrane helix</keyword>
<dbReference type="CDD" id="cd17325">
    <property type="entry name" value="MFS_MdtG_SLC18_like"/>
    <property type="match status" value="1"/>
</dbReference>
<evidence type="ECO:0000259" key="8">
    <source>
        <dbReference type="PROSITE" id="PS50850"/>
    </source>
</evidence>
<feature type="transmembrane region" description="Helical" evidence="7">
    <location>
        <begin position="217"/>
        <end position="244"/>
    </location>
</feature>
<dbReference type="SUPFAM" id="SSF103473">
    <property type="entry name" value="MFS general substrate transporter"/>
    <property type="match status" value="1"/>
</dbReference>
<name>A0ABP4XS42_9MICO</name>
<dbReference type="PANTHER" id="PTHR23506:SF23">
    <property type="entry name" value="GH10249P"/>
    <property type="match status" value="1"/>
</dbReference>
<sequence>MPRDSKTRLPFEVWALVAGGFTVALGYGVVAPTIPQYAHAFGVTNLAASAIVSAFALMRLVSAPLAGWVVGRLGERRTYSTGILIVALSTGACALANSYPQLLVLRAAGGIGSTMFTVAATALLIKVSPVQARGRVASVNAAGFLLGTLLGPVLGALVAGFGLRAPFVFYFATLVIAAAVVWFALRRSTIVGRRDGADAEPPLRFGEALRIPSYRTLLASVFAFGWSSFGVRVSVVPLLVAATFPGQPALAGWVLAAYAAGNAILIFPSGRWNDRFGRRPLLITGMAVTALGYAALPAAQSIWVTLGIMLIAGAGSALVNPGQQAVLADVVGKRRGGGVVAGYSMASDLGGVLGPLVAGAIVDAAGFDWAFAVTAALLALAALAWSLTPVAGSSAARDRNVSSTG</sequence>
<dbReference type="InterPro" id="IPR050930">
    <property type="entry name" value="MFS_Vesicular_Transporter"/>
</dbReference>